<evidence type="ECO:0000256" key="11">
    <source>
        <dbReference type="ARBA" id="ARBA00023306"/>
    </source>
</evidence>
<dbReference type="Pfam" id="PF08245">
    <property type="entry name" value="Mur_ligase_M"/>
    <property type="match status" value="1"/>
</dbReference>
<protein>
    <recommendedName>
        <fullName evidence="3 14">UDP-N-acetylmuramate--L-alanine ligase</fullName>
        <ecNumber evidence="3 14">6.3.2.8</ecNumber>
    </recommendedName>
    <alternativeName>
        <fullName evidence="14">UDP-N-acetylmuramoyl-L-alanine synthetase</fullName>
    </alternativeName>
</protein>
<dbReference type="EMBL" id="LBTW01000017">
    <property type="protein sequence ID" value="KKQ49245.1"/>
    <property type="molecule type" value="Genomic_DNA"/>
</dbReference>
<evidence type="ECO:0000256" key="9">
    <source>
        <dbReference type="ARBA" id="ARBA00022960"/>
    </source>
</evidence>
<dbReference type="PATRIC" id="fig|1618592.3.peg.355"/>
<dbReference type="PANTHER" id="PTHR43445">
    <property type="entry name" value="UDP-N-ACETYLMURAMATE--L-ALANINE LIGASE-RELATED"/>
    <property type="match status" value="1"/>
</dbReference>
<keyword evidence="7 14" id="KW-0547">Nucleotide-binding</keyword>
<dbReference type="SUPFAM" id="SSF51984">
    <property type="entry name" value="MurCD N-terminal domain"/>
    <property type="match status" value="1"/>
</dbReference>
<dbReference type="SUPFAM" id="SSF53244">
    <property type="entry name" value="MurD-like peptide ligases, peptide-binding domain"/>
    <property type="match status" value="1"/>
</dbReference>
<evidence type="ECO:0000256" key="1">
    <source>
        <dbReference type="ARBA" id="ARBA00004496"/>
    </source>
</evidence>
<keyword evidence="5 14" id="KW-0436">Ligase</keyword>
<comment type="catalytic activity">
    <reaction evidence="13 14">
        <text>UDP-N-acetyl-alpha-D-muramate + L-alanine + ATP = UDP-N-acetyl-alpha-D-muramoyl-L-alanine + ADP + phosphate + H(+)</text>
        <dbReference type="Rhea" id="RHEA:23372"/>
        <dbReference type="ChEBI" id="CHEBI:15378"/>
        <dbReference type="ChEBI" id="CHEBI:30616"/>
        <dbReference type="ChEBI" id="CHEBI:43474"/>
        <dbReference type="ChEBI" id="CHEBI:57972"/>
        <dbReference type="ChEBI" id="CHEBI:70757"/>
        <dbReference type="ChEBI" id="CHEBI:83898"/>
        <dbReference type="ChEBI" id="CHEBI:456216"/>
        <dbReference type="EC" id="6.3.2.8"/>
    </reaction>
</comment>
<dbReference type="GO" id="GO:0071555">
    <property type="term" value="P:cell wall organization"/>
    <property type="evidence" value="ECO:0007669"/>
    <property type="project" value="UniProtKB-KW"/>
</dbReference>
<evidence type="ECO:0000256" key="3">
    <source>
        <dbReference type="ARBA" id="ARBA00012211"/>
    </source>
</evidence>
<dbReference type="GO" id="GO:0008360">
    <property type="term" value="P:regulation of cell shape"/>
    <property type="evidence" value="ECO:0007669"/>
    <property type="project" value="UniProtKB-KW"/>
</dbReference>
<feature type="domain" description="Mur ligase central" evidence="17">
    <location>
        <begin position="114"/>
        <end position="304"/>
    </location>
</feature>
<evidence type="ECO:0000256" key="6">
    <source>
        <dbReference type="ARBA" id="ARBA00022618"/>
    </source>
</evidence>
<sequence>MNFKKIRNSHLTGIKGVGMTALALYFQDMGIMVSGSDVPEKFVTDEILKKRNIGWSVGINSDHIKKGTELLVTTGAHGGLNNDEVLKAKKLKIPVLTYAEALAEVSYEKETICVCGVGGKTTIGSMLSVLLDSANLSPSFVVGVGNISPLNISGRYIKDGRNFVCEADEYVLSPGIDNRPKFSLLKPKIIIATNIEHDHPDVYENFDKTKEVFLQFFKKLPKYGYLIANADNKNTLDVATRSRVNLITYGFEKNVDYRIQGLKFKDQKTLFSIYIRKSKKLIDNIVINVPGKFNAENAAASLVAGDLLGIGHEEIKKGLQRYLGCRRRFEDMGMFFGASFYDDYAHHPGEIKVTIQASKEWFPDRRIAVIFQPHTYSRTKALFDEFSKSFSNADVVGLMDIYSSAREIYDPGVSSELLAKEIRKHQKNCHYLGDHKNTLSWIKENVRSGDVVLTMGAGDIFYLYDLLKNKDLSK</sequence>
<evidence type="ECO:0000256" key="7">
    <source>
        <dbReference type="ARBA" id="ARBA00022741"/>
    </source>
</evidence>
<evidence type="ECO:0000256" key="5">
    <source>
        <dbReference type="ARBA" id="ARBA00022598"/>
    </source>
</evidence>
<comment type="function">
    <text evidence="14">Cell wall formation.</text>
</comment>
<keyword evidence="12 14" id="KW-0961">Cell wall biogenesis/degradation</keyword>
<gene>
    <name evidence="14" type="primary">murC</name>
    <name evidence="18" type="ORF">US67_C0017G0007</name>
</gene>
<evidence type="ECO:0000256" key="2">
    <source>
        <dbReference type="ARBA" id="ARBA00004752"/>
    </source>
</evidence>
<dbReference type="Gene3D" id="3.90.190.20">
    <property type="entry name" value="Mur ligase, C-terminal domain"/>
    <property type="match status" value="1"/>
</dbReference>
<dbReference type="InterPro" id="IPR000713">
    <property type="entry name" value="Mur_ligase_N"/>
</dbReference>
<evidence type="ECO:0000313" key="18">
    <source>
        <dbReference type="EMBL" id="KKQ49245.1"/>
    </source>
</evidence>
<keyword evidence="8 14" id="KW-0067">ATP-binding</keyword>
<evidence type="ECO:0000259" key="16">
    <source>
        <dbReference type="Pfam" id="PF02875"/>
    </source>
</evidence>
<comment type="pathway">
    <text evidence="2 14">Cell wall biogenesis; peptidoglycan biosynthesis.</text>
</comment>
<dbReference type="InterPro" id="IPR036615">
    <property type="entry name" value="Mur_ligase_C_dom_sf"/>
</dbReference>
<feature type="binding site" evidence="14">
    <location>
        <begin position="116"/>
        <end position="122"/>
    </location>
    <ligand>
        <name>ATP</name>
        <dbReference type="ChEBI" id="CHEBI:30616"/>
    </ligand>
</feature>
<evidence type="ECO:0000256" key="10">
    <source>
        <dbReference type="ARBA" id="ARBA00022984"/>
    </source>
</evidence>
<dbReference type="InterPro" id="IPR005758">
    <property type="entry name" value="UDP-N-AcMur_Ala_ligase_MurC"/>
</dbReference>
<evidence type="ECO:0000256" key="13">
    <source>
        <dbReference type="ARBA" id="ARBA00047833"/>
    </source>
</evidence>
<keyword evidence="6 14" id="KW-0132">Cell division</keyword>
<dbReference type="Gene3D" id="3.40.50.720">
    <property type="entry name" value="NAD(P)-binding Rossmann-like Domain"/>
    <property type="match status" value="1"/>
</dbReference>
<keyword evidence="10 14" id="KW-0573">Peptidoglycan synthesis</keyword>
<dbReference type="NCBIfam" id="TIGR01082">
    <property type="entry name" value="murC"/>
    <property type="match status" value="1"/>
</dbReference>
<dbReference type="Gene3D" id="3.40.1190.10">
    <property type="entry name" value="Mur-like, catalytic domain"/>
    <property type="match status" value="1"/>
</dbReference>
<evidence type="ECO:0000259" key="17">
    <source>
        <dbReference type="Pfam" id="PF08245"/>
    </source>
</evidence>
<dbReference type="SUPFAM" id="SSF53623">
    <property type="entry name" value="MurD-like peptide ligases, catalytic domain"/>
    <property type="match status" value="1"/>
</dbReference>
<dbReference type="HAMAP" id="MF_00046">
    <property type="entry name" value="MurC"/>
    <property type="match status" value="1"/>
</dbReference>
<dbReference type="Proteomes" id="UP000034366">
    <property type="component" value="Unassembled WGS sequence"/>
</dbReference>
<feature type="domain" description="Mur ligase N-terminal catalytic" evidence="15">
    <location>
        <begin position="10"/>
        <end position="105"/>
    </location>
</feature>
<dbReference type="InterPro" id="IPR004101">
    <property type="entry name" value="Mur_ligase_C"/>
</dbReference>
<dbReference type="InterPro" id="IPR036565">
    <property type="entry name" value="Mur-like_cat_sf"/>
</dbReference>
<comment type="similarity">
    <text evidence="14">Belongs to the MurCDEF family.</text>
</comment>
<comment type="subcellular location">
    <subcellularLocation>
        <location evidence="1 14">Cytoplasm</location>
    </subcellularLocation>
</comment>
<proteinExistence type="inferred from homology"/>
<dbReference type="GO" id="GO:0005524">
    <property type="term" value="F:ATP binding"/>
    <property type="evidence" value="ECO:0007669"/>
    <property type="project" value="UniProtKB-UniRule"/>
</dbReference>
<dbReference type="AlphaFoldDB" id="A0A0G0IE46"/>
<dbReference type="GO" id="GO:0005737">
    <property type="term" value="C:cytoplasm"/>
    <property type="evidence" value="ECO:0007669"/>
    <property type="project" value="UniProtKB-SubCell"/>
</dbReference>
<dbReference type="InterPro" id="IPR013221">
    <property type="entry name" value="Mur_ligase_cen"/>
</dbReference>
<dbReference type="InterPro" id="IPR050061">
    <property type="entry name" value="MurCDEF_pg_biosynth"/>
</dbReference>
<dbReference type="GO" id="GO:0008763">
    <property type="term" value="F:UDP-N-acetylmuramate-L-alanine ligase activity"/>
    <property type="evidence" value="ECO:0007669"/>
    <property type="project" value="UniProtKB-UniRule"/>
</dbReference>
<evidence type="ECO:0000256" key="8">
    <source>
        <dbReference type="ARBA" id="ARBA00022840"/>
    </source>
</evidence>
<dbReference type="GO" id="GO:0009252">
    <property type="term" value="P:peptidoglycan biosynthetic process"/>
    <property type="evidence" value="ECO:0007669"/>
    <property type="project" value="UniProtKB-UniRule"/>
</dbReference>
<evidence type="ECO:0000256" key="4">
    <source>
        <dbReference type="ARBA" id="ARBA00022490"/>
    </source>
</evidence>
<dbReference type="PANTHER" id="PTHR43445:SF3">
    <property type="entry name" value="UDP-N-ACETYLMURAMATE--L-ALANINE LIGASE"/>
    <property type="match status" value="1"/>
</dbReference>
<evidence type="ECO:0000259" key="15">
    <source>
        <dbReference type="Pfam" id="PF01225"/>
    </source>
</evidence>
<organism evidence="18 19">
    <name type="scientific">Candidatus Woesebacteria bacterium GW2011_GWD1_38_10</name>
    <dbReference type="NCBI Taxonomy" id="1618592"/>
    <lineage>
        <taxon>Bacteria</taxon>
        <taxon>Candidatus Woeseibacteriota</taxon>
    </lineage>
</organism>
<dbReference type="Pfam" id="PF01225">
    <property type="entry name" value="Mur_ligase"/>
    <property type="match status" value="1"/>
</dbReference>
<dbReference type="Pfam" id="PF02875">
    <property type="entry name" value="Mur_ligase_C"/>
    <property type="match status" value="1"/>
</dbReference>
<dbReference type="UniPathway" id="UPA00219"/>
<evidence type="ECO:0000256" key="14">
    <source>
        <dbReference type="HAMAP-Rule" id="MF_00046"/>
    </source>
</evidence>
<feature type="domain" description="Mur ligase C-terminal" evidence="16">
    <location>
        <begin position="327"/>
        <end position="458"/>
    </location>
</feature>
<keyword evidence="9 14" id="KW-0133">Cell shape</keyword>
<reference evidence="18 19" key="1">
    <citation type="journal article" date="2015" name="Nature">
        <title>rRNA introns, odd ribosomes, and small enigmatic genomes across a large radiation of phyla.</title>
        <authorList>
            <person name="Brown C.T."/>
            <person name="Hug L.A."/>
            <person name="Thomas B.C."/>
            <person name="Sharon I."/>
            <person name="Castelle C.J."/>
            <person name="Singh A."/>
            <person name="Wilkins M.J."/>
            <person name="Williams K.H."/>
            <person name="Banfield J.F."/>
        </authorList>
    </citation>
    <scope>NUCLEOTIDE SEQUENCE [LARGE SCALE GENOMIC DNA]</scope>
</reference>
<dbReference type="EC" id="6.3.2.8" evidence="3 14"/>
<name>A0A0G0IE46_9BACT</name>
<comment type="caution">
    <text evidence="18">The sequence shown here is derived from an EMBL/GenBank/DDBJ whole genome shotgun (WGS) entry which is preliminary data.</text>
</comment>
<accession>A0A0G0IE46</accession>
<evidence type="ECO:0000256" key="12">
    <source>
        <dbReference type="ARBA" id="ARBA00023316"/>
    </source>
</evidence>
<keyword evidence="4 14" id="KW-0963">Cytoplasm</keyword>
<dbReference type="GO" id="GO:0051301">
    <property type="term" value="P:cell division"/>
    <property type="evidence" value="ECO:0007669"/>
    <property type="project" value="UniProtKB-KW"/>
</dbReference>
<keyword evidence="11 14" id="KW-0131">Cell cycle</keyword>
<evidence type="ECO:0000313" key="19">
    <source>
        <dbReference type="Proteomes" id="UP000034366"/>
    </source>
</evidence>